<dbReference type="Gene3D" id="1.20.1390.20">
    <property type="match status" value="1"/>
</dbReference>
<reference evidence="3" key="2">
    <citation type="submission" date="2023-06" db="EMBL/GenBank/DDBJ databases">
        <authorList>
            <consortium name="Lawrence Berkeley National Laboratory"/>
            <person name="Haridas S."/>
            <person name="Hensen N."/>
            <person name="Bonometti L."/>
            <person name="Westerberg I."/>
            <person name="Brannstrom I.O."/>
            <person name="Guillou S."/>
            <person name="Cros-Aarteil S."/>
            <person name="Calhoun S."/>
            <person name="Kuo A."/>
            <person name="Mondo S."/>
            <person name="Pangilinan J."/>
            <person name="Riley R."/>
            <person name="Labutti K."/>
            <person name="Andreopoulos B."/>
            <person name="Lipzen A."/>
            <person name="Chen C."/>
            <person name="Yanf M."/>
            <person name="Daum C."/>
            <person name="Ng V."/>
            <person name="Clum A."/>
            <person name="Steindorff A."/>
            <person name="Ohm R."/>
            <person name="Martin F."/>
            <person name="Silar P."/>
            <person name="Natvig D."/>
            <person name="Lalanne C."/>
            <person name="Gautier V."/>
            <person name="Ament-Velasquez S.L."/>
            <person name="Kruys A."/>
            <person name="Hutchinson M.I."/>
            <person name="Powell A.J."/>
            <person name="Barry K."/>
            <person name="Miller A.N."/>
            <person name="Grigoriev I.V."/>
            <person name="Debuchy R."/>
            <person name="Gladieux P."/>
            <person name="Thoren M.H."/>
            <person name="Johannesson H."/>
        </authorList>
    </citation>
    <scope>NUCLEOTIDE SEQUENCE</scope>
    <source>
        <strain evidence="3">CBS 168.71</strain>
    </source>
</reference>
<sequence length="79" mass="8244">MFINEKATDAASGAESVKPYITVVVGDSEGDGVVDALRKRAIPGTADADAVDDDGEEEDKGRCNCTFSTSLSPMAPKYS</sequence>
<feature type="compositionally biased region" description="Acidic residues" evidence="1">
    <location>
        <begin position="49"/>
        <end position="58"/>
    </location>
</feature>
<dbReference type="InterPro" id="IPR040533">
    <property type="entry name" value="EF3_4HB"/>
</dbReference>
<dbReference type="GeneID" id="87840525"/>
<gene>
    <name evidence="3" type="ORF">B0H64DRAFT_392699</name>
</gene>
<dbReference type="AlphaFoldDB" id="A0AAE0LU58"/>
<dbReference type="Pfam" id="PF17947">
    <property type="entry name" value="4HB"/>
    <property type="match status" value="1"/>
</dbReference>
<proteinExistence type="predicted"/>
<name>A0AAE0LU58_9PEZI</name>
<evidence type="ECO:0000313" key="4">
    <source>
        <dbReference type="Proteomes" id="UP001278766"/>
    </source>
</evidence>
<dbReference type="RefSeq" id="XP_062661162.1">
    <property type="nucleotide sequence ID" value="XM_062803577.1"/>
</dbReference>
<evidence type="ECO:0000313" key="3">
    <source>
        <dbReference type="EMBL" id="KAK3297648.1"/>
    </source>
</evidence>
<organism evidence="3 4">
    <name type="scientific">Chaetomium fimeti</name>
    <dbReference type="NCBI Taxonomy" id="1854472"/>
    <lineage>
        <taxon>Eukaryota</taxon>
        <taxon>Fungi</taxon>
        <taxon>Dikarya</taxon>
        <taxon>Ascomycota</taxon>
        <taxon>Pezizomycotina</taxon>
        <taxon>Sordariomycetes</taxon>
        <taxon>Sordariomycetidae</taxon>
        <taxon>Sordariales</taxon>
        <taxon>Chaetomiaceae</taxon>
        <taxon>Chaetomium</taxon>
    </lineage>
</organism>
<reference evidence="3" key="1">
    <citation type="journal article" date="2023" name="Mol. Phylogenet. Evol.">
        <title>Genome-scale phylogeny and comparative genomics of the fungal order Sordariales.</title>
        <authorList>
            <person name="Hensen N."/>
            <person name="Bonometti L."/>
            <person name="Westerberg I."/>
            <person name="Brannstrom I.O."/>
            <person name="Guillou S."/>
            <person name="Cros-Aarteil S."/>
            <person name="Calhoun S."/>
            <person name="Haridas S."/>
            <person name="Kuo A."/>
            <person name="Mondo S."/>
            <person name="Pangilinan J."/>
            <person name="Riley R."/>
            <person name="LaButti K."/>
            <person name="Andreopoulos B."/>
            <person name="Lipzen A."/>
            <person name="Chen C."/>
            <person name="Yan M."/>
            <person name="Daum C."/>
            <person name="Ng V."/>
            <person name="Clum A."/>
            <person name="Steindorff A."/>
            <person name="Ohm R.A."/>
            <person name="Martin F."/>
            <person name="Silar P."/>
            <person name="Natvig D.O."/>
            <person name="Lalanne C."/>
            <person name="Gautier V."/>
            <person name="Ament-Velasquez S.L."/>
            <person name="Kruys A."/>
            <person name="Hutchinson M.I."/>
            <person name="Powell A.J."/>
            <person name="Barry K."/>
            <person name="Miller A.N."/>
            <person name="Grigoriev I.V."/>
            <person name="Debuchy R."/>
            <person name="Gladieux P."/>
            <person name="Hiltunen Thoren M."/>
            <person name="Johannesson H."/>
        </authorList>
    </citation>
    <scope>NUCLEOTIDE SEQUENCE</scope>
    <source>
        <strain evidence="3">CBS 168.71</strain>
    </source>
</reference>
<comment type="caution">
    <text evidence="3">The sequence shown here is derived from an EMBL/GenBank/DDBJ whole genome shotgun (WGS) entry which is preliminary data.</text>
</comment>
<evidence type="ECO:0000256" key="1">
    <source>
        <dbReference type="SAM" id="MobiDB-lite"/>
    </source>
</evidence>
<feature type="domain" description="Elongation factor 3 four helical bundle" evidence="2">
    <location>
        <begin position="2"/>
        <end position="41"/>
    </location>
</feature>
<protein>
    <recommendedName>
        <fullName evidence="2">Elongation factor 3 four helical bundle domain-containing protein</fullName>
    </recommendedName>
</protein>
<keyword evidence="4" id="KW-1185">Reference proteome</keyword>
<feature type="region of interest" description="Disordered" evidence="1">
    <location>
        <begin position="45"/>
        <end position="66"/>
    </location>
</feature>
<dbReference type="EMBL" id="JAUEPN010000003">
    <property type="protein sequence ID" value="KAK3297648.1"/>
    <property type="molecule type" value="Genomic_DNA"/>
</dbReference>
<dbReference type="InterPro" id="IPR047036">
    <property type="entry name" value="EF3_4HB_sf"/>
</dbReference>
<dbReference type="Proteomes" id="UP001278766">
    <property type="component" value="Unassembled WGS sequence"/>
</dbReference>
<accession>A0AAE0LU58</accession>
<evidence type="ECO:0000259" key="2">
    <source>
        <dbReference type="Pfam" id="PF17947"/>
    </source>
</evidence>